<dbReference type="AlphaFoldDB" id="A0A1B1A4J6"/>
<accession>A0A1B1A4J6</accession>
<dbReference type="Proteomes" id="UP000013243">
    <property type="component" value="Chromosome"/>
</dbReference>
<dbReference type="RefSeq" id="WP_046002112.1">
    <property type="nucleotide sequence ID" value="NZ_CP015230.1"/>
</dbReference>
<dbReference type="KEGG" id="rmb:K529_011975"/>
<dbReference type="EMBL" id="CP015230">
    <property type="protein sequence ID" value="ANP41485.1"/>
    <property type="molecule type" value="Genomic_DNA"/>
</dbReference>
<proteinExistence type="predicted"/>
<keyword evidence="1" id="KW-0812">Transmembrane</keyword>
<gene>
    <name evidence="2" type="ORF">K529_011975</name>
</gene>
<dbReference type="OrthoDB" id="9899547at2"/>
<sequence>MDVIFIFVAGVPVFVVLSVIPAARLGLAASLIVGAGIIAYSFGLAPITGSDPAGNAMSNGYRGILHISAAGGAGVAALFHLTRIYIPKFPEPALNILRYIVFLLLSLPGGMMGAWIVAEALV</sequence>
<reference evidence="2 3" key="1">
    <citation type="journal article" date="2016" name="ISME J.">
        <title>Global occurrence and heterogeneity of the Roseobacter-clade species Ruegeria mobilis.</title>
        <authorList>
            <person name="Sonnenschein E."/>
            <person name="Gram L."/>
        </authorList>
    </citation>
    <scope>NUCLEOTIDE SEQUENCE [LARGE SCALE GENOMIC DNA]</scope>
    <source>
        <strain evidence="2 3">F1926</strain>
    </source>
</reference>
<feature type="transmembrane region" description="Helical" evidence="1">
    <location>
        <begin position="30"/>
        <end position="49"/>
    </location>
</feature>
<evidence type="ECO:0000313" key="3">
    <source>
        <dbReference type="Proteomes" id="UP000013243"/>
    </source>
</evidence>
<organism evidence="2 3">
    <name type="scientific">Tritonibacter mobilis F1926</name>
    <dbReference type="NCBI Taxonomy" id="1265309"/>
    <lineage>
        <taxon>Bacteria</taxon>
        <taxon>Pseudomonadati</taxon>
        <taxon>Pseudomonadota</taxon>
        <taxon>Alphaproteobacteria</taxon>
        <taxon>Rhodobacterales</taxon>
        <taxon>Paracoccaceae</taxon>
        <taxon>Tritonibacter</taxon>
    </lineage>
</organism>
<feature type="transmembrane region" description="Helical" evidence="1">
    <location>
        <begin position="61"/>
        <end position="84"/>
    </location>
</feature>
<keyword evidence="1" id="KW-0472">Membrane</keyword>
<name>A0A1B1A4J6_9RHOB</name>
<evidence type="ECO:0000256" key="1">
    <source>
        <dbReference type="SAM" id="Phobius"/>
    </source>
</evidence>
<feature type="transmembrane region" description="Helical" evidence="1">
    <location>
        <begin position="96"/>
        <end position="118"/>
    </location>
</feature>
<feature type="transmembrane region" description="Helical" evidence="1">
    <location>
        <begin position="6"/>
        <end position="23"/>
    </location>
</feature>
<dbReference type="STRING" id="1265309.K529_011975"/>
<protein>
    <submittedName>
        <fullName evidence="2">Uncharacterized protein</fullName>
    </submittedName>
</protein>
<dbReference type="GeneID" id="28250562"/>
<evidence type="ECO:0000313" key="2">
    <source>
        <dbReference type="EMBL" id="ANP41485.1"/>
    </source>
</evidence>
<keyword evidence="1" id="KW-1133">Transmembrane helix</keyword>